<protein>
    <submittedName>
        <fullName evidence="3">Acyl-CoA thioesterase</fullName>
    </submittedName>
</protein>
<dbReference type="GO" id="GO:0047617">
    <property type="term" value="F:fatty acyl-CoA hydrolase activity"/>
    <property type="evidence" value="ECO:0007669"/>
    <property type="project" value="TreeGrafter"/>
</dbReference>
<evidence type="ECO:0000313" key="4">
    <source>
        <dbReference type="Proteomes" id="UP000823900"/>
    </source>
</evidence>
<proteinExistence type="inferred from homology"/>
<organism evidence="3 4">
    <name type="scientific">Candidatus Lachnoclostridium stercoravium</name>
    <dbReference type="NCBI Taxonomy" id="2838633"/>
    <lineage>
        <taxon>Bacteria</taxon>
        <taxon>Bacillati</taxon>
        <taxon>Bacillota</taxon>
        <taxon>Clostridia</taxon>
        <taxon>Lachnospirales</taxon>
        <taxon>Lachnospiraceae</taxon>
    </lineage>
</organism>
<evidence type="ECO:0000256" key="1">
    <source>
        <dbReference type="ARBA" id="ARBA00005953"/>
    </source>
</evidence>
<sequence>MEMKPYEHKTQYYETDQMGIIHHSNYIRWFEEARTYMMEQMGMGYDVMEAQGIIIPVLSVRCEYKSMTHFGDTVQVLPIVREYNGIRMMIEYTVLDKETGEVRCVGRTRHCFLTKDGKPVSLKKKYLLADDLFRRCSEAEETQEE</sequence>
<reference evidence="3" key="1">
    <citation type="journal article" date="2021" name="PeerJ">
        <title>Extensive microbial diversity within the chicken gut microbiome revealed by metagenomics and culture.</title>
        <authorList>
            <person name="Gilroy R."/>
            <person name="Ravi A."/>
            <person name="Getino M."/>
            <person name="Pursley I."/>
            <person name="Horton D.L."/>
            <person name="Alikhan N.F."/>
            <person name="Baker D."/>
            <person name="Gharbi K."/>
            <person name="Hall N."/>
            <person name="Watson M."/>
            <person name="Adriaenssens E.M."/>
            <person name="Foster-Nyarko E."/>
            <person name="Jarju S."/>
            <person name="Secka A."/>
            <person name="Antonio M."/>
            <person name="Oren A."/>
            <person name="Chaudhuri R.R."/>
            <person name="La Ragione R."/>
            <person name="Hildebrand F."/>
            <person name="Pallen M.J."/>
        </authorList>
    </citation>
    <scope>NUCLEOTIDE SEQUENCE</scope>
    <source>
        <strain evidence="3">CHK178-16964</strain>
    </source>
</reference>
<reference evidence="3" key="2">
    <citation type="submission" date="2021-04" db="EMBL/GenBank/DDBJ databases">
        <authorList>
            <person name="Gilroy R."/>
        </authorList>
    </citation>
    <scope>NUCLEOTIDE SEQUENCE</scope>
    <source>
        <strain evidence="3">CHK178-16964</strain>
    </source>
</reference>
<dbReference type="Proteomes" id="UP000823900">
    <property type="component" value="Unassembled WGS sequence"/>
</dbReference>
<dbReference type="InterPro" id="IPR006684">
    <property type="entry name" value="YbgC/YbaW"/>
</dbReference>
<dbReference type="AlphaFoldDB" id="A0A9D2KMI5"/>
<dbReference type="SUPFAM" id="SSF54637">
    <property type="entry name" value="Thioesterase/thiol ester dehydrase-isomerase"/>
    <property type="match status" value="1"/>
</dbReference>
<name>A0A9D2KMI5_9FIRM</name>
<comment type="caution">
    <text evidence="3">The sequence shown here is derived from an EMBL/GenBank/DDBJ whole genome shotgun (WGS) entry which is preliminary data.</text>
</comment>
<dbReference type="EMBL" id="DWZA01000063">
    <property type="protein sequence ID" value="HJA71362.1"/>
    <property type="molecule type" value="Genomic_DNA"/>
</dbReference>
<dbReference type="PANTHER" id="PTHR31793:SF27">
    <property type="entry name" value="NOVEL THIOESTERASE SUPERFAMILY DOMAIN AND SAPOSIN A-TYPE DOMAIN CONTAINING PROTEIN (0610012H03RIK)"/>
    <property type="match status" value="1"/>
</dbReference>
<dbReference type="InterPro" id="IPR029069">
    <property type="entry name" value="HotDog_dom_sf"/>
</dbReference>
<dbReference type="Gene3D" id="3.10.129.10">
    <property type="entry name" value="Hotdog Thioesterase"/>
    <property type="match status" value="1"/>
</dbReference>
<gene>
    <name evidence="3" type="ORF">IAA07_07235</name>
</gene>
<dbReference type="InterPro" id="IPR050563">
    <property type="entry name" value="4-hydroxybenzoyl-CoA_TE"/>
</dbReference>
<evidence type="ECO:0000256" key="2">
    <source>
        <dbReference type="ARBA" id="ARBA00022801"/>
    </source>
</evidence>
<dbReference type="NCBIfam" id="TIGR00051">
    <property type="entry name" value="YbgC/FadM family acyl-CoA thioesterase"/>
    <property type="match status" value="1"/>
</dbReference>
<dbReference type="PANTHER" id="PTHR31793">
    <property type="entry name" value="4-HYDROXYBENZOYL-COA THIOESTERASE FAMILY MEMBER"/>
    <property type="match status" value="1"/>
</dbReference>
<comment type="similarity">
    <text evidence="1">Belongs to the 4-hydroxybenzoyl-CoA thioesterase family.</text>
</comment>
<dbReference type="Pfam" id="PF13279">
    <property type="entry name" value="4HBT_2"/>
    <property type="match status" value="1"/>
</dbReference>
<accession>A0A9D2KMI5</accession>
<dbReference type="CDD" id="cd00586">
    <property type="entry name" value="4HBT"/>
    <property type="match status" value="1"/>
</dbReference>
<evidence type="ECO:0000313" key="3">
    <source>
        <dbReference type="EMBL" id="HJA71362.1"/>
    </source>
</evidence>
<dbReference type="PIRSF" id="PIRSF003230">
    <property type="entry name" value="YbgC"/>
    <property type="match status" value="1"/>
</dbReference>
<keyword evidence="2" id="KW-0378">Hydrolase</keyword>